<name>A0AAX3T308_9ACTN</name>
<protein>
    <recommendedName>
        <fullName evidence="3">DUF222 domain-containing protein</fullName>
    </recommendedName>
</protein>
<sequence length="159" mass="17679">MPDKHGRDFEATDVADAWLVEATQQIAADEPIGDVDRLITSISGSLQRIRRPARTLATDELRVNTSDRVVKQLIAVRTRRELGRLTVFASVDGTGDTVDGVRVGLIARYADDLTALSDEVRDIVDDVLIDTLGTESSAAARRNISVRWQDVYTREWLSR</sequence>
<evidence type="ECO:0000313" key="1">
    <source>
        <dbReference type="EMBL" id="WFP23505.1"/>
    </source>
</evidence>
<evidence type="ECO:0000313" key="2">
    <source>
        <dbReference type="Proteomes" id="UP001213504"/>
    </source>
</evidence>
<gene>
    <name evidence="1" type="ORF">P9A14_15220</name>
</gene>
<dbReference type="RefSeq" id="WP_068971535.1">
    <property type="nucleotide sequence ID" value="NZ_CP121270.1"/>
</dbReference>
<evidence type="ECO:0008006" key="3">
    <source>
        <dbReference type="Google" id="ProtNLM"/>
    </source>
</evidence>
<dbReference type="AlphaFoldDB" id="A0AAX3T308"/>
<reference evidence="1" key="1">
    <citation type="submission" date="2023-04" db="EMBL/GenBank/DDBJ databases">
        <title>Complete genome sequence of a phthalic acid esters degrading bacterial strain.</title>
        <authorList>
            <person name="Weng L."/>
            <person name="Jia Y."/>
            <person name="Ren L."/>
        </authorList>
    </citation>
    <scope>NUCLEOTIDE SEQUENCE</scope>
    <source>
        <strain evidence="1">RL-LY01</strain>
    </source>
</reference>
<dbReference type="Proteomes" id="UP001213504">
    <property type="component" value="Chromosome"/>
</dbReference>
<proteinExistence type="predicted"/>
<dbReference type="EMBL" id="CP121270">
    <property type="protein sequence ID" value="WFP23505.1"/>
    <property type="molecule type" value="Genomic_DNA"/>
</dbReference>
<organism evidence="1 2">
    <name type="scientific">Gordonia hongkongensis</name>
    <dbReference type="NCBI Taxonomy" id="1701090"/>
    <lineage>
        <taxon>Bacteria</taxon>
        <taxon>Bacillati</taxon>
        <taxon>Actinomycetota</taxon>
        <taxon>Actinomycetes</taxon>
        <taxon>Mycobacteriales</taxon>
        <taxon>Gordoniaceae</taxon>
        <taxon>Gordonia</taxon>
    </lineage>
</organism>
<accession>A0AAX3T308</accession>